<evidence type="ECO:0000313" key="1">
    <source>
        <dbReference type="EMBL" id="NGP89297.1"/>
    </source>
</evidence>
<name>A0A6M1T5E3_9BACT</name>
<protein>
    <submittedName>
        <fullName evidence="1">Uncharacterized protein</fullName>
    </submittedName>
</protein>
<reference evidence="1 2" key="1">
    <citation type="submission" date="2020-02" db="EMBL/GenBank/DDBJ databases">
        <title>Aliifodinibius halophilus 2W32, complete genome.</title>
        <authorList>
            <person name="Li Y."/>
            <person name="Wu S."/>
        </authorList>
    </citation>
    <scope>NUCLEOTIDE SEQUENCE [LARGE SCALE GENOMIC DNA]</scope>
    <source>
        <strain evidence="1 2">2W32</strain>
    </source>
</reference>
<gene>
    <name evidence="1" type="ORF">G3569_13130</name>
</gene>
<dbReference type="Proteomes" id="UP000479132">
    <property type="component" value="Unassembled WGS sequence"/>
</dbReference>
<evidence type="ECO:0000313" key="2">
    <source>
        <dbReference type="Proteomes" id="UP000479132"/>
    </source>
</evidence>
<proteinExistence type="predicted"/>
<accession>A0A6M1T5E3</accession>
<dbReference type="AlphaFoldDB" id="A0A6M1T5E3"/>
<keyword evidence="2" id="KW-1185">Reference proteome</keyword>
<comment type="caution">
    <text evidence="1">The sequence shown here is derived from an EMBL/GenBank/DDBJ whole genome shotgun (WGS) entry which is preliminary data.</text>
</comment>
<organism evidence="1 2">
    <name type="scientific">Fodinibius halophilus</name>
    <dbReference type="NCBI Taxonomy" id="1736908"/>
    <lineage>
        <taxon>Bacteria</taxon>
        <taxon>Pseudomonadati</taxon>
        <taxon>Balneolota</taxon>
        <taxon>Balneolia</taxon>
        <taxon>Balneolales</taxon>
        <taxon>Balneolaceae</taxon>
        <taxon>Fodinibius</taxon>
    </lineage>
</organism>
<dbReference type="EMBL" id="JAALLS010000018">
    <property type="protein sequence ID" value="NGP89297.1"/>
    <property type="molecule type" value="Genomic_DNA"/>
</dbReference>
<dbReference type="RefSeq" id="WP_165269881.1">
    <property type="nucleotide sequence ID" value="NZ_JAALLS010000018.1"/>
</dbReference>
<sequence>MDTDPIEKGHTNFVNEYPEDYNKNRDFTSLKAWEKSRKVKLFFYKKILPILPDQERYQLSSQNKQCCCEYYR</sequence>